<feature type="domain" description="Zinc finger CHC2-type" evidence="1">
    <location>
        <begin position="14"/>
        <end position="60"/>
    </location>
</feature>
<dbReference type="GO" id="GO:0003899">
    <property type="term" value="F:DNA-directed RNA polymerase activity"/>
    <property type="evidence" value="ECO:0007669"/>
    <property type="project" value="InterPro"/>
</dbReference>
<name>A0A7V3ZWW3_UNCW3</name>
<evidence type="ECO:0000259" key="1">
    <source>
        <dbReference type="Pfam" id="PF01807"/>
    </source>
</evidence>
<accession>A0A7V3ZWW3</accession>
<dbReference type="Pfam" id="PF01807">
    <property type="entry name" value="Zn_ribbon_DnaG"/>
    <property type="match status" value="1"/>
</dbReference>
<dbReference type="GO" id="GO:0006260">
    <property type="term" value="P:DNA replication"/>
    <property type="evidence" value="ECO:0007669"/>
    <property type="project" value="InterPro"/>
</dbReference>
<dbReference type="InterPro" id="IPR036977">
    <property type="entry name" value="DNA_primase_Znf_CHC2"/>
</dbReference>
<dbReference type="InterPro" id="IPR002694">
    <property type="entry name" value="Znf_CHC2"/>
</dbReference>
<protein>
    <recommendedName>
        <fullName evidence="1">Zinc finger CHC2-type domain-containing protein</fullName>
    </recommendedName>
</protein>
<dbReference type="GO" id="GO:0008270">
    <property type="term" value="F:zinc ion binding"/>
    <property type="evidence" value="ECO:0007669"/>
    <property type="project" value="InterPro"/>
</dbReference>
<gene>
    <name evidence="2" type="ORF">ENU66_02185</name>
</gene>
<dbReference type="SUPFAM" id="SSF57783">
    <property type="entry name" value="Zinc beta-ribbon"/>
    <property type="match status" value="1"/>
</dbReference>
<dbReference type="AlphaFoldDB" id="A0A7V3ZWW3"/>
<sequence length="119" mass="13802">MMERSRPAVKDFEDLIERVREQTEIMQVIGQRIILDRHHKALCPFHEEKTPSFSVNLKVGIDHRIRKGAAGVDGHQRPGYFRHTLLTSSKGYDCSCFIWGQRLIAPLLIARFKGMLLRM</sequence>
<organism evidence="2">
    <name type="scientific">candidate division WOR-3 bacterium</name>
    <dbReference type="NCBI Taxonomy" id="2052148"/>
    <lineage>
        <taxon>Bacteria</taxon>
        <taxon>Bacteria division WOR-3</taxon>
    </lineage>
</organism>
<dbReference type="EMBL" id="DTDJ01000020">
    <property type="protein sequence ID" value="HGL17132.1"/>
    <property type="molecule type" value="Genomic_DNA"/>
</dbReference>
<comment type="caution">
    <text evidence="2">The sequence shown here is derived from an EMBL/GenBank/DDBJ whole genome shotgun (WGS) entry which is preliminary data.</text>
</comment>
<evidence type="ECO:0000313" key="2">
    <source>
        <dbReference type="EMBL" id="HGL17132.1"/>
    </source>
</evidence>
<dbReference type="Gene3D" id="3.90.580.10">
    <property type="entry name" value="Zinc finger, CHC2-type domain"/>
    <property type="match status" value="1"/>
</dbReference>
<dbReference type="GO" id="GO:0003677">
    <property type="term" value="F:DNA binding"/>
    <property type="evidence" value="ECO:0007669"/>
    <property type="project" value="InterPro"/>
</dbReference>
<reference evidence="2" key="1">
    <citation type="journal article" date="2020" name="mSystems">
        <title>Genome- and Community-Level Interaction Insights into Carbon Utilization and Element Cycling Functions of Hydrothermarchaeota in Hydrothermal Sediment.</title>
        <authorList>
            <person name="Zhou Z."/>
            <person name="Liu Y."/>
            <person name="Xu W."/>
            <person name="Pan J."/>
            <person name="Luo Z.H."/>
            <person name="Li M."/>
        </authorList>
    </citation>
    <scope>NUCLEOTIDE SEQUENCE [LARGE SCALE GENOMIC DNA]</scope>
    <source>
        <strain evidence="2">SpSt-69</strain>
    </source>
</reference>
<proteinExistence type="predicted"/>